<dbReference type="VEuPathDB" id="FungiDB:PV07_12861"/>
<keyword evidence="3" id="KW-1185">Reference proteome</keyword>
<dbReference type="Proteomes" id="UP000054466">
    <property type="component" value="Unassembled WGS sequence"/>
</dbReference>
<organism evidence="2 3">
    <name type="scientific">Cladophialophora immunda</name>
    <dbReference type="NCBI Taxonomy" id="569365"/>
    <lineage>
        <taxon>Eukaryota</taxon>
        <taxon>Fungi</taxon>
        <taxon>Dikarya</taxon>
        <taxon>Ascomycota</taxon>
        <taxon>Pezizomycotina</taxon>
        <taxon>Eurotiomycetes</taxon>
        <taxon>Chaetothyriomycetidae</taxon>
        <taxon>Chaetothyriales</taxon>
        <taxon>Herpotrichiellaceae</taxon>
        <taxon>Cladophialophora</taxon>
    </lineage>
</organism>
<evidence type="ECO:0000313" key="2">
    <source>
        <dbReference type="EMBL" id="KIW21706.1"/>
    </source>
</evidence>
<feature type="compositionally biased region" description="Basic and acidic residues" evidence="1">
    <location>
        <begin position="32"/>
        <end position="48"/>
    </location>
</feature>
<proteinExistence type="predicted"/>
<protein>
    <submittedName>
        <fullName evidence="2">Uncharacterized protein</fullName>
    </submittedName>
</protein>
<gene>
    <name evidence="2" type="ORF">PV07_12861</name>
</gene>
<dbReference type="HOGENOM" id="CLU_2139341_0_0_1"/>
<dbReference type="AlphaFoldDB" id="A0A0D1Z210"/>
<name>A0A0D1Z210_9EURO</name>
<accession>A0A0D1Z210</accession>
<feature type="region of interest" description="Disordered" evidence="1">
    <location>
        <begin position="1"/>
        <end position="81"/>
    </location>
</feature>
<reference evidence="2 3" key="1">
    <citation type="submission" date="2015-01" db="EMBL/GenBank/DDBJ databases">
        <title>The Genome Sequence of Cladophialophora immunda CBS83496.</title>
        <authorList>
            <consortium name="The Broad Institute Genomics Platform"/>
            <person name="Cuomo C."/>
            <person name="de Hoog S."/>
            <person name="Gorbushina A."/>
            <person name="Stielow B."/>
            <person name="Teixiera M."/>
            <person name="Abouelleil A."/>
            <person name="Chapman S.B."/>
            <person name="Priest M."/>
            <person name="Young S.K."/>
            <person name="Wortman J."/>
            <person name="Nusbaum C."/>
            <person name="Birren B."/>
        </authorList>
    </citation>
    <scope>NUCLEOTIDE SEQUENCE [LARGE SCALE GENOMIC DNA]</scope>
    <source>
        <strain evidence="2 3">CBS 83496</strain>
    </source>
</reference>
<sequence length="113" mass="12626">SPASSPPSRTYVPESSRYHPAPIRESPGTTREAGEAHNRRMWGHDARRSGTLRHSSTQGDGNSGRSRQGGAGGRVTHRLLRRPPVGRRLGFIRKLLFRIVGRRDPKEFNSHHS</sequence>
<dbReference type="GeneID" id="27352055"/>
<dbReference type="RefSeq" id="XP_016241922.1">
    <property type="nucleotide sequence ID" value="XM_016400432.1"/>
</dbReference>
<evidence type="ECO:0000313" key="3">
    <source>
        <dbReference type="Proteomes" id="UP000054466"/>
    </source>
</evidence>
<feature type="non-terminal residue" evidence="2">
    <location>
        <position position="1"/>
    </location>
</feature>
<dbReference type="EMBL" id="KN847279">
    <property type="protein sequence ID" value="KIW21706.1"/>
    <property type="molecule type" value="Genomic_DNA"/>
</dbReference>
<evidence type="ECO:0000256" key="1">
    <source>
        <dbReference type="SAM" id="MobiDB-lite"/>
    </source>
</evidence>